<protein>
    <recommendedName>
        <fullName evidence="5 12">UDP-N-acetylglucosamine transferase subunit ALG13</fullName>
        <ecNumber evidence="4 12">2.4.1.141</ecNumber>
    </recommendedName>
    <alternativeName>
        <fullName evidence="10 12">Asparagine-linked glycosylation protein 13</fullName>
    </alternativeName>
</protein>
<dbReference type="InParanoid" id="G8YUZ1"/>
<evidence type="ECO:0000256" key="1">
    <source>
        <dbReference type="ARBA" id="ARBA00004240"/>
    </source>
</evidence>
<dbReference type="HOGENOM" id="CLU_085408_2_0_1"/>
<evidence type="ECO:0000256" key="11">
    <source>
        <dbReference type="ARBA" id="ARBA00048184"/>
    </source>
</evidence>
<dbReference type="FunCoup" id="G8YUZ1">
    <property type="interactions" value="522"/>
</dbReference>
<evidence type="ECO:0000256" key="3">
    <source>
        <dbReference type="ARBA" id="ARBA00011198"/>
    </source>
</evidence>
<comment type="subcellular location">
    <subcellularLocation>
        <location evidence="1 12">Endoplasmic reticulum</location>
    </subcellularLocation>
</comment>
<sequence length="219" mass="24184">MDRDPTQGNKGARMLILTGATVTFKSLIKTVVDVKFIEGLRACGVSTLCLQYGNEVDNRSQTNISKKWFDECLASSGLADNGLLFKTVETNGVVCLESQTANGFTLEAFPITPNISDEIAKCDLVISHAGTGSIMDVLRLSKPLIVVHNEKLMHNHQLEIATAFDSLGVCKQYSVHDLCQDSFQNYVSEVLHGKIVFKTLDKPKQDLFKNIIFQEISKV</sequence>
<name>G8YUZ1_PICSO</name>
<feature type="domain" description="Glycosyl transferase family 28 C-terminal" evidence="13">
    <location>
        <begin position="104"/>
        <end position="194"/>
    </location>
</feature>
<evidence type="ECO:0000256" key="12">
    <source>
        <dbReference type="RuleBase" id="RU362128"/>
    </source>
</evidence>
<evidence type="ECO:0000256" key="10">
    <source>
        <dbReference type="ARBA" id="ARBA00032061"/>
    </source>
</evidence>
<keyword evidence="8 12" id="KW-0256">Endoplasmic reticulum</keyword>
<keyword evidence="6 12" id="KW-0328">Glycosyltransferase</keyword>
<evidence type="ECO:0000259" key="13">
    <source>
        <dbReference type="Pfam" id="PF04101"/>
    </source>
</evidence>
<keyword evidence="7 12" id="KW-0808">Transferase</keyword>
<dbReference type="OMA" id="MHREYLF"/>
<evidence type="ECO:0000256" key="4">
    <source>
        <dbReference type="ARBA" id="ARBA00012614"/>
    </source>
</evidence>
<reference evidence="14 15" key="1">
    <citation type="journal article" date="2012" name="G3 (Bethesda)">
        <title>Pichia sorbitophila, an interspecies yeast hybrid reveals early steps of genome resolution following polyploidization.</title>
        <authorList>
            <person name="Leh Louis V."/>
            <person name="Despons L."/>
            <person name="Friedrich A."/>
            <person name="Martin T."/>
            <person name="Durrens P."/>
            <person name="Casaregola S."/>
            <person name="Neuveglise C."/>
            <person name="Fairhead C."/>
            <person name="Marck C."/>
            <person name="Cruz J.A."/>
            <person name="Straub M.L."/>
            <person name="Kugler V."/>
            <person name="Sacerdot C."/>
            <person name="Uzunov Z."/>
            <person name="Thierry A."/>
            <person name="Weiss S."/>
            <person name="Bleykasten C."/>
            <person name="De Montigny J."/>
            <person name="Jacques N."/>
            <person name="Jung P."/>
            <person name="Lemaire M."/>
            <person name="Mallet S."/>
            <person name="Morel G."/>
            <person name="Richard G.F."/>
            <person name="Sarkar A."/>
            <person name="Savel G."/>
            <person name="Schacherer J."/>
            <person name="Seret M.L."/>
            <person name="Talla E."/>
            <person name="Samson G."/>
            <person name="Jubin C."/>
            <person name="Poulain J."/>
            <person name="Vacherie B."/>
            <person name="Barbe V."/>
            <person name="Pelletier E."/>
            <person name="Sherman D.J."/>
            <person name="Westhof E."/>
            <person name="Weissenbach J."/>
            <person name="Baret P.V."/>
            <person name="Wincker P."/>
            <person name="Gaillardin C."/>
            <person name="Dujon B."/>
            <person name="Souciet J.L."/>
        </authorList>
    </citation>
    <scope>NUCLEOTIDE SEQUENCE [LARGE SCALE GENOMIC DNA]</scope>
    <source>
        <strain evidence="15">ATCC MYA-4447 / BCRC 22081 / CBS 7064 / NBRC 10061 / NRRL Y-12695</strain>
    </source>
</reference>
<dbReference type="Pfam" id="PF04101">
    <property type="entry name" value="Glyco_tran_28_C"/>
    <property type="match status" value="1"/>
</dbReference>
<dbReference type="EC" id="2.4.1.141" evidence="4 12"/>
<dbReference type="Gene3D" id="3.40.50.2000">
    <property type="entry name" value="Glycogen Phosphorylase B"/>
    <property type="match status" value="1"/>
</dbReference>
<dbReference type="GO" id="GO:0005783">
    <property type="term" value="C:endoplasmic reticulum"/>
    <property type="evidence" value="ECO:0007669"/>
    <property type="project" value="UniProtKB-SubCell"/>
</dbReference>
<dbReference type="SUPFAM" id="SSF53756">
    <property type="entry name" value="UDP-Glycosyltransferase/glycogen phosphorylase"/>
    <property type="match status" value="1"/>
</dbReference>
<dbReference type="EMBL" id="FO082059">
    <property type="protein sequence ID" value="CCE72674.1"/>
    <property type="molecule type" value="Genomic_DNA"/>
</dbReference>
<dbReference type="STRING" id="559304.G8YUZ1"/>
<dbReference type="GO" id="GO:0004577">
    <property type="term" value="F:N-acetylglucosaminyldiphosphodolichol N-acetylglucosaminyltransferase activity"/>
    <property type="evidence" value="ECO:0007669"/>
    <property type="project" value="UniProtKB-EC"/>
</dbReference>
<dbReference type="AlphaFoldDB" id="G8YUZ1"/>
<dbReference type="InterPro" id="IPR007235">
    <property type="entry name" value="Glyco_trans_28_C"/>
</dbReference>
<dbReference type="GO" id="GO:0006488">
    <property type="term" value="P:dolichol-linked oligosaccharide biosynthetic process"/>
    <property type="evidence" value="ECO:0007669"/>
    <property type="project" value="InterPro"/>
</dbReference>
<evidence type="ECO:0000256" key="5">
    <source>
        <dbReference type="ARBA" id="ARBA00017468"/>
    </source>
</evidence>
<dbReference type="eggNOG" id="KOG3349">
    <property type="taxonomic scope" value="Eukaryota"/>
</dbReference>
<evidence type="ECO:0000313" key="14">
    <source>
        <dbReference type="EMBL" id="CCE72674.1"/>
    </source>
</evidence>
<dbReference type="PANTHER" id="PTHR12867:SF6">
    <property type="entry name" value="N-ACETYLGLUCOSAMINYLDIPHOSPHODOLICHOL N-ACETYLGLUCOSAMINYLTRANSFERASE"/>
    <property type="match status" value="1"/>
</dbReference>
<gene>
    <name evidence="14" type="primary">Piso0_000264</name>
    <name evidence="12" type="synonym">ALG13</name>
    <name evidence="14" type="ORF">GNLVRS01_PISO0A05522g</name>
</gene>
<dbReference type="OrthoDB" id="20273at2759"/>
<accession>G8YUZ1</accession>
<evidence type="ECO:0000313" key="15">
    <source>
        <dbReference type="Proteomes" id="UP000005222"/>
    </source>
</evidence>
<comment type="similarity">
    <text evidence="2 12">Belongs to the glycosyltransferase 28 family.</text>
</comment>
<keyword evidence="15" id="KW-1185">Reference proteome</keyword>
<comment type="subunit">
    <text evidence="3 12">Heterodimer with ALG14 to form a functional enzyme.</text>
</comment>
<evidence type="ECO:0000256" key="6">
    <source>
        <dbReference type="ARBA" id="ARBA00022676"/>
    </source>
</evidence>
<dbReference type="Proteomes" id="UP000005222">
    <property type="component" value="Chromosome A"/>
</dbReference>
<evidence type="ECO:0000256" key="7">
    <source>
        <dbReference type="ARBA" id="ARBA00022679"/>
    </source>
</evidence>
<organism evidence="14 15">
    <name type="scientific">Pichia sorbitophila (strain ATCC MYA-4447 / BCRC 22081 / CBS 7064 / NBRC 10061 / NRRL Y-12695)</name>
    <name type="common">Hybrid yeast</name>
    <dbReference type="NCBI Taxonomy" id="559304"/>
    <lineage>
        <taxon>Eukaryota</taxon>
        <taxon>Fungi</taxon>
        <taxon>Dikarya</taxon>
        <taxon>Ascomycota</taxon>
        <taxon>Saccharomycotina</taxon>
        <taxon>Pichiomycetes</taxon>
        <taxon>Debaryomycetaceae</taxon>
        <taxon>Millerozyma</taxon>
    </lineage>
</organism>
<dbReference type="PANTHER" id="PTHR12867">
    <property type="entry name" value="GLYCOSYL TRANSFERASE-RELATED"/>
    <property type="match status" value="1"/>
</dbReference>
<comment type="catalytic activity">
    <reaction evidence="11">
        <text>an N-acetyl-alpha-D-glucosaminyl-diphospho-di-trans,poly-cis-dolichol + UDP-N-acetyl-alpha-D-glucosamine = an N,N'-diacetylchitobiosyl-diphospho-di-trans,poly-cis-dolichol + UDP + H(+)</text>
        <dbReference type="Rhea" id="RHEA:23380"/>
        <dbReference type="Rhea" id="RHEA-COMP:19507"/>
        <dbReference type="Rhea" id="RHEA-COMP:19510"/>
        <dbReference type="ChEBI" id="CHEBI:15378"/>
        <dbReference type="ChEBI" id="CHEBI:57269"/>
        <dbReference type="ChEBI" id="CHEBI:57705"/>
        <dbReference type="ChEBI" id="CHEBI:58223"/>
        <dbReference type="ChEBI" id="CHEBI:58427"/>
        <dbReference type="EC" id="2.4.1.141"/>
    </reaction>
</comment>
<evidence type="ECO:0000256" key="8">
    <source>
        <dbReference type="ARBA" id="ARBA00022824"/>
    </source>
</evidence>
<evidence type="ECO:0000256" key="9">
    <source>
        <dbReference type="ARBA" id="ARBA00024804"/>
    </source>
</evidence>
<comment type="function">
    <text evidence="9 12">Involved in protein N-glycosylation. Essential for the second step of the dolichol-linked oligosaccharide pathway.</text>
</comment>
<dbReference type="InterPro" id="IPR039042">
    <property type="entry name" value="Alg13-like"/>
</dbReference>
<evidence type="ECO:0000256" key="2">
    <source>
        <dbReference type="ARBA" id="ARBA00006962"/>
    </source>
</evidence>
<proteinExistence type="inferred from homology"/>